<evidence type="ECO:0000313" key="5">
    <source>
        <dbReference type="Proteomes" id="UP001501020"/>
    </source>
</evidence>
<protein>
    <recommendedName>
        <fullName evidence="3">Cas12f1-like TNB domain-containing protein</fullName>
    </recommendedName>
</protein>
<dbReference type="Pfam" id="PF07282">
    <property type="entry name" value="Cas12f1-like_TNB"/>
    <property type="match status" value="1"/>
</dbReference>
<keyword evidence="1" id="KW-0238">DNA-binding</keyword>
<dbReference type="EMBL" id="BAAAMR010000098">
    <property type="protein sequence ID" value="GAA2161473.1"/>
    <property type="molecule type" value="Genomic_DNA"/>
</dbReference>
<accession>A0ABP5M2X8</accession>
<evidence type="ECO:0000313" key="4">
    <source>
        <dbReference type="EMBL" id="GAA2161473.1"/>
    </source>
</evidence>
<feature type="compositionally biased region" description="Polar residues" evidence="2">
    <location>
        <begin position="209"/>
        <end position="218"/>
    </location>
</feature>
<reference evidence="5" key="1">
    <citation type="journal article" date="2019" name="Int. J. Syst. Evol. Microbiol.">
        <title>The Global Catalogue of Microorganisms (GCM) 10K type strain sequencing project: providing services to taxonomists for standard genome sequencing and annotation.</title>
        <authorList>
            <consortium name="The Broad Institute Genomics Platform"/>
            <consortium name="The Broad Institute Genome Sequencing Center for Infectious Disease"/>
            <person name="Wu L."/>
            <person name="Ma J."/>
        </authorList>
    </citation>
    <scope>NUCLEOTIDE SEQUENCE [LARGE SCALE GENOMIC DNA]</scope>
    <source>
        <strain evidence="5">JCM 13850</strain>
    </source>
</reference>
<dbReference type="InterPro" id="IPR010095">
    <property type="entry name" value="Cas12f1-like_TNB"/>
</dbReference>
<evidence type="ECO:0000259" key="3">
    <source>
        <dbReference type="Pfam" id="PF07282"/>
    </source>
</evidence>
<sequence>MTEWKTTEESASRACAEYTRSAFTFRDGELRLAKMPGPLKIVWSRPLPGSAQPSTVTVSRDAAGRWFCSILCEDRIARPAPVDRAVGVDAGPTSLVALSTGEKVTNPRHERRDRERRENQVVVIEDLNVRDRVANRCPARAKCGECGTRHDRDVNAARNIRAAGPAVSACGAGVRPQRESSRTGQSAAKQETQPATVGIPRFRAEEQAKSTPQQEDTP</sequence>
<gene>
    <name evidence="4" type="ORF">GCM10009727_75830</name>
</gene>
<dbReference type="Proteomes" id="UP001501020">
    <property type="component" value="Unassembled WGS sequence"/>
</dbReference>
<evidence type="ECO:0000256" key="1">
    <source>
        <dbReference type="ARBA" id="ARBA00023125"/>
    </source>
</evidence>
<comment type="caution">
    <text evidence="4">The sequence shown here is derived from an EMBL/GenBank/DDBJ whole genome shotgun (WGS) entry which is preliminary data.</text>
</comment>
<keyword evidence="5" id="KW-1185">Reference proteome</keyword>
<feature type="compositionally biased region" description="Polar residues" evidence="2">
    <location>
        <begin position="182"/>
        <end position="195"/>
    </location>
</feature>
<feature type="domain" description="Cas12f1-like TNB" evidence="3">
    <location>
        <begin position="140"/>
        <end position="160"/>
    </location>
</feature>
<name>A0ABP5M2X8_9ACTN</name>
<feature type="region of interest" description="Disordered" evidence="2">
    <location>
        <begin position="169"/>
        <end position="218"/>
    </location>
</feature>
<evidence type="ECO:0000256" key="2">
    <source>
        <dbReference type="SAM" id="MobiDB-lite"/>
    </source>
</evidence>
<proteinExistence type="predicted"/>
<organism evidence="4 5">
    <name type="scientific">Actinomadura napierensis</name>
    <dbReference type="NCBI Taxonomy" id="267854"/>
    <lineage>
        <taxon>Bacteria</taxon>
        <taxon>Bacillati</taxon>
        <taxon>Actinomycetota</taxon>
        <taxon>Actinomycetes</taxon>
        <taxon>Streptosporangiales</taxon>
        <taxon>Thermomonosporaceae</taxon>
        <taxon>Actinomadura</taxon>
    </lineage>
</organism>